<dbReference type="EMBL" id="BOQL01000007">
    <property type="protein sequence ID" value="GIM64167.1"/>
    <property type="molecule type" value="Genomic_DNA"/>
</dbReference>
<reference evidence="1" key="1">
    <citation type="submission" date="2021-03" db="EMBL/GenBank/DDBJ databases">
        <title>Whole genome shotgun sequence of Actinoplanes auranticolor NBRC 12245.</title>
        <authorList>
            <person name="Komaki H."/>
            <person name="Tamura T."/>
        </authorList>
    </citation>
    <scope>NUCLEOTIDE SEQUENCE</scope>
    <source>
        <strain evidence="1">NBRC 12245</strain>
    </source>
</reference>
<sequence length="162" mass="17022">MAAANTRLTTRATGGAGEPPCCPVTSAFHCVAVRRGHLVSLDDSEALDACPKLRNRPQGRFSAVCVPVTFMGRSLGVLHTTGAAGRVPAAETLSGLSLLGAQASNRIGTLRSFELARMQAGTDALTGLPNRRAFESAVRARLRDGGRLAFARCWSWTGCGPR</sequence>
<dbReference type="SUPFAM" id="SSF55781">
    <property type="entry name" value="GAF domain-like"/>
    <property type="match status" value="1"/>
</dbReference>
<keyword evidence="2" id="KW-1185">Reference proteome</keyword>
<evidence type="ECO:0008006" key="3">
    <source>
        <dbReference type="Google" id="ProtNLM"/>
    </source>
</evidence>
<name>A0A919VIP5_9ACTN</name>
<proteinExistence type="predicted"/>
<comment type="caution">
    <text evidence="1">The sequence shown here is derived from an EMBL/GenBank/DDBJ whole genome shotgun (WGS) entry which is preliminary data.</text>
</comment>
<evidence type="ECO:0000313" key="1">
    <source>
        <dbReference type="EMBL" id="GIM64167.1"/>
    </source>
</evidence>
<protein>
    <recommendedName>
        <fullName evidence="3">GAF domain-containing protein</fullName>
    </recommendedName>
</protein>
<dbReference type="AlphaFoldDB" id="A0A919VIP5"/>
<evidence type="ECO:0000313" key="2">
    <source>
        <dbReference type="Proteomes" id="UP000681340"/>
    </source>
</evidence>
<accession>A0A919VIP5</accession>
<organism evidence="1 2">
    <name type="scientific">Actinoplanes auranticolor</name>
    <dbReference type="NCBI Taxonomy" id="47988"/>
    <lineage>
        <taxon>Bacteria</taxon>
        <taxon>Bacillati</taxon>
        <taxon>Actinomycetota</taxon>
        <taxon>Actinomycetes</taxon>
        <taxon>Micromonosporales</taxon>
        <taxon>Micromonosporaceae</taxon>
        <taxon>Actinoplanes</taxon>
    </lineage>
</organism>
<dbReference type="Proteomes" id="UP000681340">
    <property type="component" value="Unassembled WGS sequence"/>
</dbReference>
<gene>
    <name evidence="1" type="ORF">Aau02nite_08750</name>
</gene>